<feature type="compositionally biased region" description="Basic and acidic residues" evidence="1">
    <location>
        <begin position="16"/>
        <end position="37"/>
    </location>
</feature>
<dbReference type="EMBL" id="JASSZA010000012">
    <property type="protein sequence ID" value="KAK2096714.1"/>
    <property type="molecule type" value="Genomic_DNA"/>
</dbReference>
<feature type="region of interest" description="Disordered" evidence="1">
    <location>
        <begin position="159"/>
        <end position="185"/>
    </location>
</feature>
<organism evidence="2 3">
    <name type="scientific">Saguinus oedipus</name>
    <name type="common">Cotton-top tamarin</name>
    <name type="synonym">Oedipomidas oedipus</name>
    <dbReference type="NCBI Taxonomy" id="9490"/>
    <lineage>
        <taxon>Eukaryota</taxon>
        <taxon>Metazoa</taxon>
        <taxon>Chordata</taxon>
        <taxon>Craniata</taxon>
        <taxon>Vertebrata</taxon>
        <taxon>Euteleostomi</taxon>
        <taxon>Mammalia</taxon>
        <taxon>Eutheria</taxon>
        <taxon>Euarchontoglires</taxon>
        <taxon>Primates</taxon>
        <taxon>Haplorrhini</taxon>
        <taxon>Platyrrhini</taxon>
        <taxon>Cebidae</taxon>
        <taxon>Callitrichinae</taxon>
        <taxon>Saguinus</taxon>
    </lineage>
</organism>
<evidence type="ECO:0000256" key="1">
    <source>
        <dbReference type="SAM" id="MobiDB-lite"/>
    </source>
</evidence>
<gene>
    <name evidence="2" type="primary">UBN2</name>
    <name evidence="2" type="ORF">P7K49_025748</name>
</gene>
<protein>
    <submittedName>
        <fullName evidence="2">Ubinuclein-2</fullName>
    </submittedName>
</protein>
<accession>A0ABQ9UIS1</accession>
<feature type="compositionally biased region" description="Basic and acidic residues" evidence="1">
    <location>
        <begin position="67"/>
        <end position="79"/>
    </location>
</feature>
<feature type="region of interest" description="Disordered" evidence="1">
    <location>
        <begin position="1"/>
        <end position="127"/>
    </location>
</feature>
<comment type="caution">
    <text evidence="2">The sequence shown here is derived from an EMBL/GenBank/DDBJ whole genome shotgun (WGS) entry which is preliminary data.</text>
</comment>
<evidence type="ECO:0000313" key="3">
    <source>
        <dbReference type="Proteomes" id="UP001266305"/>
    </source>
</evidence>
<evidence type="ECO:0000313" key="2">
    <source>
        <dbReference type="EMBL" id="KAK2096714.1"/>
    </source>
</evidence>
<sequence>MAEPRRVAFISLSPVRRREAEYPGPEREPEYPREPPRLEPQPYREPARAEPPAPREPAPRSDAQPPPREKPLPQREVSRAEPSMSLQREPPRPEPPPPLPPLPLQPPPPRESASRAELPPRPPRETVRLELVLKDPTDESCVEFSYPELLLCGEQRVQKIPPSCPRPREPQDPPPSPAGLHLGTPTERVRVALRTGGRGGSRPAAPNP</sequence>
<keyword evidence="3" id="KW-1185">Reference proteome</keyword>
<reference evidence="2 3" key="1">
    <citation type="submission" date="2023-05" db="EMBL/GenBank/DDBJ databases">
        <title>B98-5 Cell Line De Novo Hybrid Assembly: An Optical Mapping Approach.</title>
        <authorList>
            <person name="Kananen K."/>
            <person name="Auerbach J.A."/>
            <person name="Kautto E."/>
            <person name="Blachly J.S."/>
        </authorList>
    </citation>
    <scope>NUCLEOTIDE SEQUENCE [LARGE SCALE GENOMIC DNA]</scope>
    <source>
        <strain evidence="2">B95-8</strain>
        <tissue evidence="2">Cell line</tissue>
    </source>
</reference>
<dbReference type="Proteomes" id="UP001266305">
    <property type="component" value="Unassembled WGS sequence"/>
</dbReference>
<feature type="compositionally biased region" description="Pro residues" evidence="1">
    <location>
        <begin position="93"/>
        <end position="110"/>
    </location>
</feature>
<name>A0ABQ9UIS1_SAGOE</name>
<proteinExistence type="predicted"/>